<dbReference type="InterPro" id="IPR011042">
    <property type="entry name" value="6-blade_b-propeller_TolB-like"/>
</dbReference>
<accession>A0A8B8CY93</accession>
<keyword evidence="1" id="KW-0175">Coiled coil</keyword>
<gene>
    <name evidence="3" type="primary">LOC111122865</name>
</gene>
<evidence type="ECO:0000256" key="1">
    <source>
        <dbReference type="SAM" id="Coils"/>
    </source>
</evidence>
<dbReference type="GeneID" id="111122865"/>
<organism evidence="2 3">
    <name type="scientific">Crassostrea virginica</name>
    <name type="common">Eastern oyster</name>
    <dbReference type="NCBI Taxonomy" id="6565"/>
    <lineage>
        <taxon>Eukaryota</taxon>
        <taxon>Metazoa</taxon>
        <taxon>Spiralia</taxon>
        <taxon>Lophotrochozoa</taxon>
        <taxon>Mollusca</taxon>
        <taxon>Bivalvia</taxon>
        <taxon>Autobranchia</taxon>
        <taxon>Pteriomorphia</taxon>
        <taxon>Ostreida</taxon>
        <taxon>Ostreoidea</taxon>
        <taxon>Ostreidae</taxon>
        <taxon>Crassostrea</taxon>
    </lineage>
</organism>
<name>A0A8B8CY93_CRAVI</name>
<sequence>MASNVTTQGQEVVECDLCQNPVSFFCRRCGRKEEVTVRGDELHKQIDDTVKKLHQELDELKKENKVMLQKQKKELELMIEKMDEMNWKSTRLQKSKNVTEMLKFIPVITEQKTMKEFTQYGFPAREEYNNRLYDMTVTDDQKVWMGGHSRELKLGWVPYGITVSASGDLLVCLLQGDQSKVVLYSSTGTVIQEIQYDSQCQPLYQLAWYNAENGNGDIIVTDYKKRIVIAVDRLGIFRYTYSGRENDSVCSVVTDSIGNVYVADFNGDKIHMLDRDGRFLRYVIPEGGIKQPRAVCMIGDGEMIVGEQNTGLAKRIKLR</sequence>
<proteinExistence type="predicted"/>
<dbReference type="GO" id="GO:0043161">
    <property type="term" value="P:proteasome-mediated ubiquitin-dependent protein catabolic process"/>
    <property type="evidence" value="ECO:0007669"/>
    <property type="project" value="TreeGrafter"/>
</dbReference>
<evidence type="ECO:0000313" key="2">
    <source>
        <dbReference type="Proteomes" id="UP000694844"/>
    </source>
</evidence>
<evidence type="ECO:0000313" key="3">
    <source>
        <dbReference type="RefSeq" id="XP_022320585.1"/>
    </source>
</evidence>
<dbReference type="SUPFAM" id="SSF101898">
    <property type="entry name" value="NHL repeat"/>
    <property type="match status" value="1"/>
</dbReference>
<dbReference type="PANTHER" id="PTHR24104">
    <property type="entry name" value="E3 UBIQUITIN-PROTEIN LIGASE NHLRC1-RELATED"/>
    <property type="match status" value="1"/>
</dbReference>
<dbReference type="GO" id="GO:0008270">
    <property type="term" value="F:zinc ion binding"/>
    <property type="evidence" value="ECO:0007669"/>
    <property type="project" value="UniProtKB-KW"/>
</dbReference>
<dbReference type="GO" id="GO:0000209">
    <property type="term" value="P:protein polyubiquitination"/>
    <property type="evidence" value="ECO:0007669"/>
    <property type="project" value="TreeGrafter"/>
</dbReference>
<dbReference type="InterPro" id="IPR050952">
    <property type="entry name" value="TRIM-NHL_E3_ligases"/>
</dbReference>
<feature type="coiled-coil region" evidence="1">
    <location>
        <begin position="43"/>
        <end position="88"/>
    </location>
</feature>
<dbReference type="KEGG" id="cvn:111122865"/>
<protein>
    <submittedName>
        <fullName evidence="3">Tripartite motif-containing protein 2-like</fullName>
    </submittedName>
</protein>
<keyword evidence="2" id="KW-1185">Reference proteome</keyword>
<dbReference type="Proteomes" id="UP000694844">
    <property type="component" value="Chromosome 3"/>
</dbReference>
<dbReference type="PANTHER" id="PTHR24104:SF25">
    <property type="entry name" value="PROTEIN LIN-41"/>
    <property type="match status" value="1"/>
</dbReference>
<dbReference type="OrthoDB" id="6270329at2759"/>
<reference evidence="3" key="1">
    <citation type="submission" date="2025-08" db="UniProtKB">
        <authorList>
            <consortium name="RefSeq"/>
        </authorList>
    </citation>
    <scope>IDENTIFICATION</scope>
    <source>
        <tissue evidence="3">Whole sample</tissue>
    </source>
</reference>
<dbReference type="RefSeq" id="XP_022320585.1">
    <property type="nucleotide sequence ID" value="XM_022464877.1"/>
</dbReference>
<dbReference type="AlphaFoldDB" id="A0A8B8CY93"/>
<dbReference type="Gene3D" id="2.120.10.30">
    <property type="entry name" value="TolB, C-terminal domain"/>
    <property type="match status" value="1"/>
</dbReference>
<dbReference type="GO" id="GO:0061630">
    <property type="term" value="F:ubiquitin protein ligase activity"/>
    <property type="evidence" value="ECO:0007669"/>
    <property type="project" value="TreeGrafter"/>
</dbReference>